<gene>
    <name evidence="1" type="ORF">R0137_12485</name>
</gene>
<proteinExistence type="predicted"/>
<accession>A0ABZ0I961</accession>
<dbReference type="NCBIfam" id="TIGR01484">
    <property type="entry name" value="HAD-SF-IIB"/>
    <property type="match status" value="1"/>
</dbReference>
<dbReference type="Gene3D" id="3.30.1240.10">
    <property type="match status" value="1"/>
</dbReference>
<reference evidence="1 2" key="1">
    <citation type="submission" date="2023-10" db="EMBL/GenBank/DDBJ databases">
        <title>Two novel species belonging to the OM43/NOR5 clade.</title>
        <authorList>
            <person name="Park M."/>
        </authorList>
    </citation>
    <scope>NUCLEOTIDE SEQUENCE [LARGE SCALE GENOMIC DNA]</scope>
    <source>
        <strain evidence="1 2">IMCC45268</strain>
    </source>
</reference>
<dbReference type="Proteomes" id="UP001626549">
    <property type="component" value="Chromosome"/>
</dbReference>
<protein>
    <submittedName>
        <fullName evidence="1">HAD family hydrolase</fullName>
        <ecNumber evidence="1">3.1.3.-</ecNumber>
    </submittedName>
</protein>
<dbReference type="EMBL" id="CP136865">
    <property type="protein sequence ID" value="WOJ96054.1"/>
    <property type="molecule type" value="Genomic_DNA"/>
</dbReference>
<dbReference type="Gene3D" id="3.40.50.1000">
    <property type="entry name" value="HAD superfamily/HAD-like"/>
    <property type="match status" value="1"/>
</dbReference>
<organism evidence="1 2">
    <name type="scientific">Congregibacter brevis</name>
    <dbReference type="NCBI Taxonomy" id="3081201"/>
    <lineage>
        <taxon>Bacteria</taxon>
        <taxon>Pseudomonadati</taxon>
        <taxon>Pseudomonadota</taxon>
        <taxon>Gammaproteobacteria</taxon>
        <taxon>Cellvibrionales</taxon>
        <taxon>Halieaceae</taxon>
        <taxon>Congregibacter</taxon>
    </lineage>
</organism>
<sequence length="273" mass="30234">MDLIVFDLDGTLLNKSSKISAYTRETLRRLTARGIAYTVATGRALHGAVDILDDHGFLLPQIYKNGVMIWNPEIGSYSTSHVLTLDEIGHVADAFTERDVTPFFFTLEPGNRHAAYHPPLRQKAEYKLVKSFERERNLPVRPIAELPADADITNISAIGPDTAINAVAEMIQDEDQLVAYMGVAIEDRRLNWIDIHHHSGSKGGAVQSLKQELGFSRVICFGDSDNDLSMFETADEAYAPENAKDSIKAAATAVIGHHDADGIARFLRERFDL</sequence>
<dbReference type="GO" id="GO:0016787">
    <property type="term" value="F:hydrolase activity"/>
    <property type="evidence" value="ECO:0007669"/>
    <property type="project" value="UniProtKB-KW"/>
</dbReference>
<dbReference type="InterPro" id="IPR036412">
    <property type="entry name" value="HAD-like_sf"/>
</dbReference>
<dbReference type="PROSITE" id="PS01228">
    <property type="entry name" value="COF_1"/>
    <property type="match status" value="1"/>
</dbReference>
<evidence type="ECO:0000313" key="2">
    <source>
        <dbReference type="Proteomes" id="UP001626549"/>
    </source>
</evidence>
<dbReference type="Pfam" id="PF08282">
    <property type="entry name" value="Hydrolase_3"/>
    <property type="match status" value="1"/>
</dbReference>
<dbReference type="InterPro" id="IPR000150">
    <property type="entry name" value="Cof"/>
</dbReference>
<dbReference type="InterPro" id="IPR023214">
    <property type="entry name" value="HAD_sf"/>
</dbReference>
<evidence type="ECO:0000313" key="1">
    <source>
        <dbReference type="EMBL" id="WOJ96054.1"/>
    </source>
</evidence>
<keyword evidence="2" id="KW-1185">Reference proteome</keyword>
<dbReference type="PANTHER" id="PTHR10000">
    <property type="entry name" value="PHOSPHOSERINE PHOSPHATASE"/>
    <property type="match status" value="1"/>
</dbReference>
<dbReference type="RefSeq" id="WP_407326741.1">
    <property type="nucleotide sequence ID" value="NZ_CP136865.1"/>
</dbReference>
<name>A0ABZ0I961_9GAMM</name>
<dbReference type="InterPro" id="IPR006379">
    <property type="entry name" value="HAD-SF_hydro_IIB"/>
</dbReference>
<dbReference type="PANTHER" id="PTHR10000:SF8">
    <property type="entry name" value="HAD SUPERFAMILY HYDROLASE-LIKE, TYPE 3"/>
    <property type="match status" value="1"/>
</dbReference>
<dbReference type="SUPFAM" id="SSF56784">
    <property type="entry name" value="HAD-like"/>
    <property type="match status" value="1"/>
</dbReference>
<keyword evidence="1" id="KW-0378">Hydrolase</keyword>
<dbReference type="EC" id="3.1.3.-" evidence="1"/>
<dbReference type="NCBIfam" id="TIGR00099">
    <property type="entry name" value="Cof-subfamily"/>
    <property type="match status" value="1"/>
</dbReference>